<feature type="compositionally biased region" description="Polar residues" evidence="5">
    <location>
        <begin position="158"/>
        <end position="169"/>
    </location>
</feature>
<dbReference type="GO" id="GO:0005886">
    <property type="term" value="C:plasma membrane"/>
    <property type="evidence" value="ECO:0007669"/>
    <property type="project" value="TreeGrafter"/>
</dbReference>
<evidence type="ECO:0000256" key="2">
    <source>
        <dbReference type="ARBA" id="ARBA00022692"/>
    </source>
</evidence>
<dbReference type="Proteomes" id="UP000324767">
    <property type="component" value="Unassembled WGS sequence"/>
</dbReference>
<feature type="transmembrane region" description="Helical" evidence="6">
    <location>
        <begin position="297"/>
        <end position="314"/>
    </location>
</feature>
<reference evidence="8 9" key="1">
    <citation type="submission" date="2019-09" db="EMBL/GenBank/DDBJ databases">
        <title>The hologenome of the rock-dwelling lichen Lasallia pustulata.</title>
        <authorList>
            <person name="Greshake Tzovaras B."/>
            <person name="Segers F."/>
            <person name="Bicker A."/>
            <person name="Dal Grande F."/>
            <person name="Otte J."/>
            <person name="Hankeln T."/>
            <person name="Schmitt I."/>
            <person name="Ebersberger I."/>
        </authorList>
    </citation>
    <scope>NUCLEOTIDE SEQUENCE [LARGE SCALE GENOMIC DNA]</scope>
    <source>
        <strain evidence="8">A1-1</strain>
    </source>
</reference>
<dbReference type="CDD" id="cd17323">
    <property type="entry name" value="MFS_Tpo1_MDR_like"/>
    <property type="match status" value="1"/>
</dbReference>
<feature type="transmembrane region" description="Helical" evidence="6">
    <location>
        <begin position="666"/>
        <end position="686"/>
    </location>
</feature>
<keyword evidence="2 6" id="KW-0812">Transmembrane</keyword>
<protein>
    <submittedName>
        <fullName evidence="8">Multidrug transporter</fullName>
    </submittedName>
</protein>
<feature type="transmembrane region" description="Helical" evidence="6">
    <location>
        <begin position="532"/>
        <end position="554"/>
    </location>
</feature>
<evidence type="ECO:0000256" key="6">
    <source>
        <dbReference type="SAM" id="Phobius"/>
    </source>
</evidence>
<dbReference type="OrthoDB" id="3357846at2759"/>
<dbReference type="InterPro" id="IPR036259">
    <property type="entry name" value="MFS_trans_sf"/>
</dbReference>
<feature type="transmembrane region" description="Helical" evidence="6">
    <location>
        <begin position="326"/>
        <end position="344"/>
    </location>
</feature>
<feature type="transmembrane region" description="Helical" evidence="6">
    <location>
        <begin position="599"/>
        <end position="624"/>
    </location>
</feature>
<dbReference type="GO" id="GO:0015244">
    <property type="term" value="F:fluconazole transmembrane transporter activity"/>
    <property type="evidence" value="ECO:0007669"/>
    <property type="project" value="TreeGrafter"/>
</dbReference>
<feature type="transmembrane region" description="Helical" evidence="6">
    <location>
        <begin position="420"/>
        <end position="445"/>
    </location>
</feature>
<feature type="domain" description="Major facilitator superfamily (MFS) profile" evidence="7">
    <location>
        <begin position="259"/>
        <end position="700"/>
    </location>
</feature>
<dbReference type="AlphaFoldDB" id="A0A5M8PRA3"/>
<dbReference type="Gene3D" id="1.20.1250.20">
    <property type="entry name" value="MFS general substrate transporter like domains"/>
    <property type="match status" value="1"/>
</dbReference>
<evidence type="ECO:0000256" key="1">
    <source>
        <dbReference type="ARBA" id="ARBA00004141"/>
    </source>
</evidence>
<feature type="transmembrane region" description="Helical" evidence="6">
    <location>
        <begin position="575"/>
        <end position="593"/>
    </location>
</feature>
<feature type="transmembrane region" description="Helical" evidence="6">
    <location>
        <begin position="257"/>
        <end position="277"/>
    </location>
</feature>
<feature type="compositionally biased region" description="Basic and acidic residues" evidence="5">
    <location>
        <begin position="170"/>
        <end position="183"/>
    </location>
</feature>
<organism evidence="8 9">
    <name type="scientific">Lasallia pustulata</name>
    <dbReference type="NCBI Taxonomy" id="136370"/>
    <lineage>
        <taxon>Eukaryota</taxon>
        <taxon>Fungi</taxon>
        <taxon>Dikarya</taxon>
        <taxon>Ascomycota</taxon>
        <taxon>Pezizomycotina</taxon>
        <taxon>Lecanoromycetes</taxon>
        <taxon>OSLEUM clade</taxon>
        <taxon>Umbilicariomycetidae</taxon>
        <taxon>Umbilicariales</taxon>
        <taxon>Umbilicariaceae</taxon>
        <taxon>Lasallia</taxon>
    </lineage>
</organism>
<keyword evidence="3 6" id="KW-1133">Transmembrane helix</keyword>
<evidence type="ECO:0000256" key="4">
    <source>
        <dbReference type="ARBA" id="ARBA00023136"/>
    </source>
</evidence>
<evidence type="ECO:0000259" key="7">
    <source>
        <dbReference type="PROSITE" id="PS50850"/>
    </source>
</evidence>
<dbReference type="Pfam" id="PF07690">
    <property type="entry name" value="MFS_1"/>
    <property type="match status" value="1"/>
</dbReference>
<dbReference type="FunFam" id="1.20.1250.20:FF:000011">
    <property type="entry name" value="MFS multidrug transporter, putative"/>
    <property type="match status" value="1"/>
</dbReference>
<dbReference type="PROSITE" id="PS50850">
    <property type="entry name" value="MFS"/>
    <property type="match status" value="1"/>
</dbReference>
<comment type="subcellular location">
    <subcellularLocation>
        <location evidence="1">Membrane</location>
        <topology evidence="1">Multi-pass membrane protein</topology>
    </subcellularLocation>
</comment>
<sequence length="700" mass="76924">MPNCQWPLKLPTASTDAISLKSLVGAISHASLPFEAVTVAMLLLIRSIPLLLYICYNHRICFHCCSVVHSHLSRSILLTIQYTEGLGVESFEPFQSSSSASCILSSLIMSDLIREALLGQIIRLVTRNKLLQYPEERADFVLPPEYSVYCKEEKAPSRSCSETSATTPNDLEKDDPNPVHSTDEALTTPATLSRTRSRTATVPFTEERLEIEAELALQRTVTRPIAPQKTADGTILVDWYTTDDPANPQNWSDGKRAFTALQICLYTVAVYTGSAIYTSSETGVMEAFGVSPAEASLPLSLYVLAYGIGPLLFAPLSEIAVIGRNPVYIATFALFVILSIPTALVNNFAGLLVLRFLQGFFGSPCLANGGASMQDMYSLLHLPYLMTAWVSAAYCGPALGPLLSGFAVAAQGWRWSLWEIVWMAGPVFVLLFLCLPETSTPNILLRRAQRLRKLTGNLHFKSQSEIDERDLKPSAILLSALIKPMEITIKDPAIAFVNVYSSLVYGIYYSFFEAFPIVYIGFYHFTPGTLGVAFICIIVACLIGMATYVAYLYFWLNPDIKKNGLRAQESRLQPALFAVFGPPIGLFLFAWTSRPDIHWIVSVIGITIYGASVFIVFQCIFVYVPLSYPQYAASLFAANDFCRSALACGSIIFARPLFINLGVGRGVSLLGGLSTLGIVGMFVLYFQGAKLRSRSKFAMS</sequence>
<feature type="compositionally biased region" description="Low complexity" evidence="5">
    <location>
        <begin position="185"/>
        <end position="199"/>
    </location>
</feature>
<accession>A0A5M8PRA3</accession>
<gene>
    <name evidence="8" type="ORF">FRX48_04203</name>
</gene>
<feature type="transmembrane region" description="Helical" evidence="6">
    <location>
        <begin position="379"/>
        <end position="400"/>
    </location>
</feature>
<dbReference type="SUPFAM" id="SSF103473">
    <property type="entry name" value="MFS general substrate transporter"/>
    <property type="match status" value="1"/>
</dbReference>
<feature type="region of interest" description="Disordered" evidence="5">
    <location>
        <begin position="158"/>
        <end position="199"/>
    </location>
</feature>
<evidence type="ECO:0000313" key="8">
    <source>
        <dbReference type="EMBL" id="KAA6412053.1"/>
    </source>
</evidence>
<dbReference type="PANTHER" id="PTHR23502:SF23">
    <property type="entry name" value="FLUCONAZOLE RESISTANCE PROTEIN 1"/>
    <property type="match status" value="1"/>
</dbReference>
<dbReference type="GO" id="GO:1990961">
    <property type="term" value="P:xenobiotic detoxification by transmembrane export across the plasma membrane"/>
    <property type="evidence" value="ECO:0007669"/>
    <property type="project" value="TreeGrafter"/>
</dbReference>
<dbReference type="EMBL" id="VXIT01000006">
    <property type="protein sequence ID" value="KAA6412053.1"/>
    <property type="molecule type" value="Genomic_DNA"/>
</dbReference>
<evidence type="ECO:0000313" key="9">
    <source>
        <dbReference type="Proteomes" id="UP000324767"/>
    </source>
</evidence>
<proteinExistence type="predicted"/>
<dbReference type="PANTHER" id="PTHR23502">
    <property type="entry name" value="MAJOR FACILITATOR SUPERFAMILY"/>
    <property type="match status" value="1"/>
</dbReference>
<dbReference type="InterPro" id="IPR011701">
    <property type="entry name" value="MFS"/>
</dbReference>
<evidence type="ECO:0000256" key="3">
    <source>
        <dbReference type="ARBA" id="ARBA00022989"/>
    </source>
</evidence>
<name>A0A5M8PRA3_9LECA</name>
<evidence type="ECO:0000256" key="5">
    <source>
        <dbReference type="SAM" id="MobiDB-lite"/>
    </source>
</evidence>
<dbReference type="InterPro" id="IPR020846">
    <property type="entry name" value="MFS_dom"/>
</dbReference>
<comment type="caution">
    <text evidence="8">The sequence shown here is derived from an EMBL/GenBank/DDBJ whole genome shotgun (WGS) entry which is preliminary data.</text>
</comment>
<keyword evidence="4 6" id="KW-0472">Membrane</keyword>
<feature type="transmembrane region" description="Helical" evidence="6">
    <location>
        <begin position="36"/>
        <end position="56"/>
    </location>
</feature>